<dbReference type="Proteomes" id="UP000187406">
    <property type="component" value="Unassembled WGS sequence"/>
</dbReference>
<evidence type="ECO:0000313" key="1">
    <source>
        <dbReference type="EMBL" id="GAV76655.1"/>
    </source>
</evidence>
<comment type="caution">
    <text evidence="1">The sequence shown here is derived from an EMBL/GenBank/DDBJ whole genome shotgun (WGS) entry which is preliminary data.</text>
</comment>
<gene>
    <name evidence="1" type="ORF">CFOL_v3_20128</name>
</gene>
<evidence type="ECO:0000313" key="2">
    <source>
        <dbReference type="Proteomes" id="UP000187406"/>
    </source>
</evidence>
<reference evidence="2" key="1">
    <citation type="submission" date="2016-04" db="EMBL/GenBank/DDBJ databases">
        <title>Cephalotus genome sequencing.</title>
        <authorList>
            <person name="Fukushima K."/>
            <person name="Hasebe M."/>
            <person name="Fang X."/>
        </authorList>
    </citation>
    <scope>NUCLEOTIDE SEQUENCE [LARGE SCALE GENOMIC DNA]</scope>
    <source>
        <strain evidence="2">cv. St1</strain>
    </source>
</reference>
<protein>
    <submittedName>
        <fullName evidence="1">Uncharacterized protein</fullName>
    </submittedName>
</protein>
<proteinExistence type="predicted"/>
<sequence>MKMKRRTGRCKNLLGAPLEVQVPLVFVVLVRESLSWRPSLERCRLRFSQWRKSTGLCKKVSGGDGEAEDTKGHVVPITKHWLIMMLLINNYHNSISDRFSCIFGASYIPLDVSVTQKWICIEVFGLCNWS</sequence>
<dbReference type="EMBL" id="BDDD01001515">
    <property type="protein sequence ID" value="GAV76655.1"/>
    <property type="molecule type" value="Genomic_DNA"/>
</dbReference>
<name>A0A1Q3C8R4_CEPFO</name>
<dbReference type="InParanoid" id="A0A1Q3C8R4"/>
<dbReference type="AlphaFoldDB" id="A0A1Q3C8R4"/>
<keyword evidence="2" id="KW-1185">Reference proteome</keyword>
<organism evidence="1 2">
    <name type="scientific">Cephalotus follicularis</name>
    <name type="common">Albany pitcher plant</name>
    <dbReference type="NCBI Taxonomy" id="3775"/>
    <lineage>
        <taxon>Eukaryota</taxon>
        <taxon>Viridiplantae</taxon>
        <taxon>Streptophyta</taxon>
        <taxon>Embryophyta</taxon>
        <taxon>Tracheophyta</taxon>
        <taxon>Spermatophyta</taxon>
        <taxon>Magnoliopsida</taxon>
        <taxon>eudicotyledons</taxon>
        <taxon>Gunneridae</taxon>
        <taxon>Pentapetalae</taxon>
        <taxon>rosids</taxon>
        <taxon>fabids</taxon>
        <taxon>Oxalidales</taxon>
        <taxon>Cephalotaceae</taxon>
        <taxon>Cephalotus</taxon>
    </lineage>
</organism>
<accession>A0A1Q3C8R4</accession>